<comment type="caution">
    <text evidence="2">The sequence shown here is derived from an EMBL/GenBank/DDBJ whole genome shotgun (WGS) entry which is preliminary data.</text>
</comment>
<protein>
    <recommendedName>
        <fullName evidence="4">No apical meristem-associated C-terminal domain-containing protein</fullName>
    </recommendedName>
</protein>
<dbReference type="AlphaFoldDB" id="A0A0L0VQR7"/>
<reference evidence="3" key="1">
    <citation type="submission" date="2014-03" db="EMBL/GenBank/DDBJ databases">
        <title>The Genome Sequence of Puccinia striiformis f. sp. tritici PST-78.</title>
        <authorList>
            <consortium name="The Broad Institute Genome Sequencing Platform"/>
            <person name="Cuomo C."/>
            <person name="Hulbert S."/>
            <person name="Chen X."/>
            <person name="Walker B."/>
            <person name="Young S.K."/>
            <person name="Zeng Q."/>
            <person name="Gargeya S."/>
            <person name="Fitzgerald M."/>
            <person name="Haas B."/>
            <person name="Abouelleil A."/>
            <person name="Alvarado L."/>
            <person name="Arachchi H.M."/>
            <person name="Berlin A.M."/>
            <person name="Chapman S.B."/>
            <person name="Goldberg J."/>
            <person name="Griggs A."/>
            <person name="Gujja S."/>
            <person name="Hansen M."/>
            <person name="Howarth C."/>
            <person name="Imamovic A."/>
            <person name="Larimer J."/>
            <person name="McCowan C."/>
            <person name="Montmayeur A."/>
            <person name="Murphy C."/>
            <person name="Neiman D."/>
            <person name="Pearson M."/>
            <person name="Priest M."/>
            <person name="Roberts A."/>
            <person name="Saif S."/>
            <person name="Shea T."/>
            <person name="Sisk P."/>
            <person name="Sykes S."/>
            <person name="Wortman J."/>
            <person name="Nusbaum C."/>
            <person name="Birren B."/>
        </authorList>
    </citation>
    <scope>NUCLEOTIDE SEQUENCE [LARGE SCALE GENOMIC DNA]</scope>
    <source>
        <strain evidence="3">race PST-78</strain>
    </source>
</reference>
<dbReference type="EMBL" id="AJIL01000028">
    <property type="protein sequence ID" value="KNF01614.1"/>
    <property type="molecule type" value="Genomic_DNA"/>
</dbReference>
<feature type="region of interest" description="Disordered" evidence="1">
    <location>
        <begin position="202"/>
        <end position="225"/>
    </location>
</feature>
<dbReference type="PANTHER" id="PTHR45023">
    <property type="match status" value="1"/>
</dbReference>
<evidence type="ECO:0000256" key="1">
    <source>
        <dbReference type="SAM" id="MobiDB-lite"/>
    </source>
</evidence>
<organism evidence="2 3">
    <name type="scientific">Puccinia striiformis f. sp. tritici PST-78</name>
    <dbReference type="NCBI Taxonomy" id="1165861"/>
    <lineage>
        <taxon>Eukaryota</taxon>
        <taxon>Fungi</taxon>
        <taxon>Dikarya</taxon>
        <taxon>Basidiomycota</taxon>
        <taxon>Pucciniomycotina</taxon>
        <taxon>Pucciniomycetes</taxon>
        <taxon>Pucciniales</taxon>
        <taxon>Pucciniaceae</taxon>
        <taxon>Puccinia</taxon>
    </lineage>
</organism>
<feature type="compositionally biased region" description="Basic residues" evidence="1">
    <location>
        <begin position="202"/>
        <end position="212"/>
    </location>
</feature>
<dbReference type="STRING" id="1165861.A0A0L0VQR7"/>
<dbReference type="Proteomes" id="UP000054564">
    <property type="component" value="Unassembled WGS sequence"/>
</dbReference>
<gene>
    <name evidence="2" type="ORF">PSTG_05045</name>
</gene>
<dbReference type="PANTHER" id="PTHR45023:SF4">
    <property type="entry name" value="GLYCINE-RICH PROTEIN-RELATED"/>
    <property type="match status" value="1"/>
</dbReference>
<keyword evidence="3" id="KW-1185">Reference proteome</keyword>
<evidence type="ECO:0000313" key="3">
    <source>
        <dbReference type="Proteomes" id="UP000054564"/>
    </source>
</evidence>
<sequence>MRAHRYPLMTRQTNDSLKFALSVAKSGDTQRALVTHVKPIRRGIPHLGDLTPLGHRLDQPIPEKTHFTFGFKSINGSQKELKEATIQQLKKSLLAVGLKSQPIQSSTPGKKKMPFGNQSQTPSTITRSMLTFVWFLSRWDVICTSTLKFLAIYNKIEKSPPSGVVEANYLKLAKEKYYNKNHHLFKMDLAWEVVCHHDRWKNHTGTTPKRKATQPPATSTTTGTN</sequence>
<evidence type="ECO:0008006" key="4">
    <source>
        <dbReference type="Google" id="ProtNLM"/>
    </source>
</evidence>
<evidence type="ECO:0000313" key="2">
    <source>
        <dbReference type="EMBL" id="KNF01614.1"/>
    </source>
</evidence>
<feature type="compositionally biased region" description="Low complexity" evidence="1">
    <location>
        <begin position="213"/>
        <end position="225"/>
    </location>
</feature>
<proteinExistence type="predicted"/>
<name>A0A0L0VQR7_9BASI</name>
<accession>A0A0L0VQR7</accession>